<evidence type="ECO:0000313" key="3">
    <source>
        <dbReference type="Proteomes" id="UP000249910"/>
    </source>
</evidence>
<dbReference type="PANTHER" id="PTHR33360:SF2">
    <property type="entry name" value="TRANSPOSASE FOR INSERTION SEQUENCE ELEMENT IS200"/>
    <property type="match status" value="1"/>
</dbReference>
<dbReference type="PANTHER" id="PTHR33360">
    <property type="entry name" value="TRANSPOSASE FOR INSERTION SEQUENCE ELEMENT IS200"/>
    <property type="match status" value="1"/>
</dbReference>
<dbReference type="Gene3D" id="3.30.70.1290">
    <property type="entry name" value="Transposase IS200-like"/>
    <property type="match status" value="1"/>
</dbReference>
<gene>
    <name evidence="2" type="ORF">CDV26_00080</name>
</gene>
<evidence type="ECO:0000259" key="1">
    <source>
        <dbReference type="Pfam" id="PF01797"/>
    </source>
</evidence>
<protein>
    <recommendedName>
        <fullName evidence="1">Transposase IS200-like domain-containing protein</fullName>
    </recommendedName>
</protein>
<keyword evidence="3" id="KW-1185">Reference proteome</keyword>
<dbReference type="EMBL" id="CP022132">
    <property type="protein sequence ID" value="ASG66995.1"/>
    <property type="molecule type" value="Genomic_DNA"/>
</dbReference>
<accession>A0ABM6LWS7</accession>
<dbReference type="Pfam" id="PF01797">
    <property type="entry name" value="Y1_Tnp"/>
    <property type="match status" value="1"/>
</dbReference>
<dbReference type="NCBIfam" id="NF033573">
    <property type="entry name" value="transpos_IS200"/>
    <property type="match status" value="1"/>
</dbReference>
<reference evidence="2 3" key="1">
    <citation type="submission" date="2017-06" db="EMBL/GenBank/DDBJ databases">
        <title>Complete genome of Francisella halioticida.</title>
        <authorList>
            <person name="Sjodin A."/>
        </authorList>
    </citation>
    <scope>NUCLEOTIDE SEQUENCE [LARGE SCALE GENOMIC DNA]</scope>
    <source>
        <strain evidence="2 3">DSM 23729</strain>
    </source>
</reference>
<name>A0ABM6LWS7_9GAMM</name>
<organism evidence="2 3">
    <name type="scientific">Francisella halioticida</name>
    <dbReference type="NCBI Taxonomy" id="549298"/>
    <lineage>
        <taxon>Bacteria</taxon>
        <taxon>Pseudomonadati</taxon>
        <taxon>Pseudomonadota</taxon>
        <taxon>Gammaproteobacteria</taxon>
        <taxon>Thiotrichales</taxon>
        <taxon>Francisellaceae</taxon>
        <taxon>Francisella</taxon>
    </lineage>
</organism>
<dbReference type="SUPFAM" id="SSF143422">
    <property type="entry name" value="Transposase IS200-like"/>
    <property type="match status" value="1"/>
</dbReference>
<proteinExistence type="predicted"/>
<dbReference type="Proteomes" id="UP000249910">
    <property type="component" value="Chromosome"/>
</dbReference>
<feature type="domain" description="Transposase IS200-like" evidence="1">
    <location>
        <begin position="3"/>
        <end position="63"/>
    </location>
</feature>
<dbReference type="InterPro" id="IPR036515">
    <property type="entry name" value="Transposase_17_sf"/>
</dbReference>
<dbReference type="InterPro" id="IPR002686">
    <property type="entry name" value="Transposase_17"/>
</dbReference>
<evidence type="ECO:0000313" key="2">
    <source>
        <dbReference type="EMBL" id="ASG66995.1"/>
    </source>
</evidence>
<sequence length="64" mass="7475">MLKGVVSKDHVHLYVSYPPHVSISNMVKRIKGMTSRKIQQEHPELNQRYWGKHFWAVGYGCFSS</sequence>